<evidence type="ECO:0000313" key="1">
    <source>
        <dbReference type="EMBL" id="PRP89882.1"/>
    </source>
</evidence>
<dbReference type="AlphaFoldDB" id="A0A2S9XAJ7"/>
<name>A0A2S9XAJ7_9BACT</name>
<accession>A0A2S9XAJ7</accession>
<reference evidence="1 2" key="1">
    <citation type="submission" date="2018-03" db="EMBL/GenBank/DDBJ databases">
        <title>Draft Genome Sequences of the Obligatory Marine Myxobacteria Enhygromyxa salina SWB005.</title>
        <authorList>
            <person name="Poehlein A."/>
            <person name="Moghaddam J.A."/>
            <person name="Harms H."/>
            <person name="Alanjari M."/>
            <person name="Koenig G.M."/>
            <person name="Daniel R."/>
            <person name="Schaeberle T.F."/>
        </authorList>
    </citation>
    <scope>NUCLEOTIDE SEQUENCE [LARGE SCALE GENOMIC DNA]</scope>
    <source>
        <strain evidence="1 2">SWB005</strain>
    </source>
</reference>
<proteinExistence type="predicted"/>
<protein>
    <recommendedName>
        <fullName evidence="3">DUF4347 domain-containing protein</fullName>
    </recommendedName>
</protein>
<comment type="caution">
    <text evidence="1">The sequence shown here is derived from an EMBL/GenBank/DDBJ whole genome shotgun (WGS) entry which is preliminary data.</text>
</comment>
<evidence type="ECO:0008006" key="3">
    <source>
        <dbReference type="Google" id="ProtNLM"/>
    </source>
</evidence>
<gene>
    <name evidence="1" type="ORF">ENSA5_69880</name>
</gene>
<dbReference type="Proteomes" id="UP000237968">
    <property type="component" value="Unassembled WGS sequence"/>
</dbReference>
<sequence length="228" mass="25542">MIYDNTCVGDFPKPGASSSKHTLGARVMRRAGRMLDGAPWPGLTQSWQVGGLLYSALGRLDGWRGFPDWTRALTWLAEHRADEAIGEVQFWGHGKWGCAKIDGETLGIDSLDREHAHNDALRAIRERMRGAEQPLWWFRTCETFGADSGRAFARGWTEFFDCRAAGHTYIIGLYQSGLHTLAPGQRPSWSTDEGLVEGTPDDPRQALWSKRREPNTITCFHGRIPPGF</sequence>
<organism evidence="1 2">
    <name type="scientific">Enhygromyxa salina</name>
    <dbReference type="NCBI Taxonomy" id="215803"/>
    <lineage>
        <taxon>Bacteria</taxon>
        <taxon>Pseudomonadati</taxon>
        <taxon>Myxococcota</taxon>
        <taxon>Polyangia</taxon>
        <taxon>Nannocystales</taxon>
        <taxon>Nannocystaceae</taxon>
        <taxon>Enhygromyxa</taxon>
    </lineage>
</organism>
<evidence type="ECO:0000313" key="2">
    <source>
        <dbReference type="Proteomes" id="UP000237968"/>
    </source>
</evidence>
<dbReference type="EMBL" id="PVNK01000311">
    <property type="protein sequence ID" value="PRP89882.1"/>
    <property type="molecule type" value="Genomic_DNA"/>
</dbReference>
<keyword evidence="2" id="KW-1185">Reference proteome</keyword>